<reference evidence="7 8" key="1">
    <citation type="submission" date="2019-02" db="EMBL/GenBank/DDBJ databases">
        <title>Complete Genome Sequence and Methylome Analysis of free living Spirochaetas.</title>
        <authorList>
            <person name="Fomenkov A."/>
            <person name="Dubinina G."/>
            <person name="Leshcheva N."/>
            <person name="Mikheeva N."/>
            <person name="Grabovich M."/>
            <person name="Vincze T."/>
            <person name="Roberts R.J."/>
        </authorList>
    </citation>
    <scope>NUCLEOTIDE SEQUENCE [LARGE SCALE GENOMIC DNA]</scope>
    <source>
        <strain evidence="7 8">K2</strain>
    </source>
</reference>
<keyword evidence="3 6" id="KW-0812">Transmembrane</keyword>
<dbReference type="EMBL" id="CP036150">
    <property type="protein sequence ID" value="QEN06681.1"/>
    <property type="molecule type" value="Genomic_DNA"/>
</dbReference>
<dbReference type="PANTHER" id="PTHR30213">
    <property type="entry name" value="INNER MEMBRANE PROTEIN YHJD"/>
    <property type="match status" value="1"/>
</dbReference>
<evidence type="ECO:0000256" key="6">
    <source>
        <dbReference type="SAM" id="Phobius"/>
    </source>
</evidence>
<organism evidence="7 8">
    <name type="scientific">Oceanispirochaeta crateris</name>
    <dbReference type="NCBI Taxonomy" id="2518645"/>
    <lineage>
        <taxon>Bacteria</taxon>
        <taxon>Pseudomonadati</taxon>
        <taxon>Spirochaetota</taxon>
        <taxon>Spirochaetia</taxon>
        <taxon>Spirochaetales</taxon>
        <taxon>Spirochaetaceae</taxon>
        <taxon>Oceanispirochaeta</taxon>
    </lineage>
</organism>
<dbReference type="GO" id="GO:0005886">
    <property type="term" value="C:plasma membrane"/>
    <property type="evidence" value="ECO:0007669"/>
    <property type="project" value="UniProtKB-SubCell"/>
</dbReference>
<keyword evidence="5 6" id="KW-0472">Membrane</keyword>
<feature type="transmembrane region" description="Helical" evidence="6">
    <location>
        <begin position="237"/>
        <end position="264"/>
    </location>
</feature>
<feature type="transmembrane region" description="Helical" evidence="6">
    <location>
        <begin position="31"/>
        <end position="52"/>
    </location>
</feature>
<gene>
    <name evidence="7" type="ORF">EXM22_01245</name>
</gene>
<dbReference type="NCBIfam" id="TIGR00765">
    <property type="entry name" value="yihY_not_rbn"/>
    <property type="match status" value="1"/>
</dbReference>
<dbReference type="InterPro" id="IPR017039">
    <property type="entry name" value="Virul_fac_BrkB"/>
</dbReference>
<feature type="transmembrane region" description="Helical" evidence="6">
    <location>
        <begin position="176"/>
        <end position="193"/>
    </location>
</feature>
<feature type="transmembrane region" description="Helical" evidence="6">
    <location>
        <begin position="131"/>
        <end position="156"/>
    </location>
</feature>
<evidence type="ECO:0000313" key="7">
    <source>
        <dbReference type="EMBL" id="QEN06681.1"/>
    </source>
</evidence>
<evidence type="ECO:0000256" key="1">
    <source>
        <dbReference type="ARBA" id="ARBA00004651"/>
    </source>
</evidence>
<dbReference type="PANTHER" id="PTHR30213:SF0">
    <property type="entry name" value="UPF0761 MEMBRANE PROTEIN YIHY"/>
    <property type="match status" value="1"/>
</dbReference>
<evidence type="ECO:0000256" key="4">
    <source>
        <dbReference type="ARBA" id="ARBA00022989"/>
    </source>
</evidence>
<evidence type="ECO:0000256" key="5">
    <source>
        <dbReference type="ARBA" id="ARBA00023136"/>
    </source>
</evidence>
<dbReference type="KEGG" id="ock:EXM22_01245"/>
<dbReference type="AlphaFoldDB" id="A0A5C1QGL0"/>
<sequence length="405" mass="45948">MKKDSSRIFQYIHFLRQIVQRFIDDAGPQRAAGLAYSTLMAIVPLLAILIGFGGPIMTDDSVQSFIAETLLPVMQDPIKNAILDFAENSKRLGFLGTPIFIITVLNLLNNIELTLNHIFRVGTDRKIINRIATYTAVIIFAGMFISASITLSGDMINLVLQKLGYSWFYPLFQKRMASFLFIFLGQFILLTIIPGRRIHSLSVFVAATTGTILWELSKRLFGFWATQSVRLSIIYGSLFMVPLMLIWLMLVWMNLLLMAELAYVHQHRSYFSLKSIKTNAPAEALINSLRLFSMITRAFKNGQAPPDLFELSQILNMPERNAEKLLLPLLEQGILYKVILENKNTGFLPSRPLNTIELRSLLHALCNYSNPIPGYEEDPLIKAVFSEVTDCLGDKKIEEILEKYE</sequence>
<keyword evidence="4 6" id="KW-1133">Transmembrane helix</keyword>
<dbReference type="OrthoDB" id="9808671at2"/>
<comment type="subcellular location">
    <subcellularLocation>
        <location evidence="1">Cell membrane</location>
        <topology evidence="1">Multi-pass membrane protein</topology>
    </subcellularLocation>
</comment>
<protein>
    <submittedName>
        <fullName evidence="7">YihY family inner membrane protein</fullName>
    </submittedName>
</protein>
<evidence type="ECO:0000256" key="3">
    <source>
        <dbReference type="ARBA" id="ARBA00022692"/>
    </source>
</evidence>
<name>A0A5C1QGL0_9SPIO</name>
<feature type="transmembrane region" description="Helical" evidence="6">
    <location>
        <begin position="92"/>
        <end position="111"/>
    </location>
</feature>
<evidence type="ECO:0000313" key="8">
    <source>
        <dbReference type="Proteomes" id="UP000324209"/>
    </source>
</evidence>
<keyword evidence="8" id="KW-1185">Reference proteome</keyword>
<proteinExistence type="predicted"/>
<accession>A0A5C1QGL0</accession>
<dbReference type="Proteomes" id="UP000324209">
    <property type="component" value="Chromosome"/>
</dbReference>
<dbReference type="Pfam" id="PF03631">
    <property type="entry name" value="Virul_fac_BrkB"/>
    <property type="match status" value="1"/>
</dbReference>
<keyword evidence="2" id="KW-1003">Cell membrane</keyword>
<evidence type="ECO:0000256" key="2">
    <source>
        <dbReference type="ARBA" id="ARBA00022475"/>
    </source>
</evidence>
<dbReference type="RefSeq" id="WP_149484764.1">
    <property type="nucleotide sequence ID" value="NZ_CP036150.1"/>
</dbReference>